<dbReference type="InterPro" id="IPR021795">
    <property type="entry name" value="DUF3363"/>
</dbReference>
<comment type="caution">
    <text evidence="1">The sequence shown here is derived from an EMBL/GenBank/DDBJ whole genome shotgun (WGS) entry which is preliminary data.</text>
</comment>
<dbReference type="AlphaFoldDB" id="A0A031J453"/>
<protein>
    <submittedName>
        <fullName evidence="1">Conjugal transfer protein TraI</fullName>
    </submittedName>
</protein>
<name>A0A031J453_9SPHN</name>
<proteinExistence type="predicted"/>
<dbReference type="RefSeq" id="WP_036531014.1">
    <property type="nucleotide sequence ID" value="NZ_JFYZ01000085.1"/>
</dbReference>
<dbReference type="eggNOG" id="COG3843">
    <property type="taxonomic scope" value="Bacteria"/>
</dbReference>
<sequence>MDDDEFTPRLGKMRSRGKEVRYLSLVVKAARRASRGRAKRSHFDGSRIGRGASVARVLRSRDRHGAFRSRRAIVKFRPVTLAGKGLGGAKAHLTYIQRDGVTREGEPGELYSAGLDVADGKAFLARGTGDRHQFRLIVSVEDGDQYPDLKPFIRRLMGQMEKDLGTSLDWVAVDHFNTGHPHTHVVLRGKNDLGDDLVIAREYISHGARERAVGLATLDLGPRTDLEIEERLRADTGAERLTMIDRRLIREMNAVRLVSAGDDDPFQQSVRTGRLQKLARIGLATHVGGDSWRLEPDLAGTLQRMGERGDIIRTMQREITARNLERMPADRVIFDPAAEDIVPVVGRVIMRGLADEHKDRHFLLVDGVDGRVHFAGIGQGEDLELTPEGAIVRIAPREARVRDVDLTIAEVAASNGGIYSVDAHLRHDPSAQEAYADAHVRRLEVMRRTMRTIERDPDGSWVIASDHLAKVEAFEKRQLSGRPVTVEILSTEPVERLPAIDAATWIDRELVADTPTPVRDAGFGREVRAAQALRRQWLIAEEMAEEEGGRTTYKRGMLAMLQRRELLRVAGEISDKLGKPFGEARSGDRIEGRLVGAIEMASGRHALIERSRDFTLVPWRPVLDRHLGKTVAGIVREGGISWTLVRQRSGPNIS</sequence>
<dbReference type="Pfam" id="PF11843">
    <property type="entry name" value="DUF3363"/>
    <property type="match status" value="1"/>
</dbReference>
<evidence type="ECO:0000313" key="1">
    <source>
        <dbReference type="EMBL" id="EZP68031.1"/>
    </source>
</evidence>
<accession>A0A031J453</accession>
<dbReference type="EMBL" id="JFYZ01000085">
    <property type="protein sequence ID" value="EZP68031.1"/>
    <property type="molecule type" value="Genomic_DNA"/>
</dbReference>
<dbReference type="PATRIC" id="fig|158500.4.peg.5749"/>
<dbReference type="NCBIfam" id="NF041267">
    <property type="entry name" value="relax_RlxS"/>
    <property type="match status" value="1"/>
</dbReference>
<dbReference type="Proteomes" id="UP000024329">
    <property type="component" value="Unassembled WGS sequence"/>
</dbReference>
<organism evidence="1 2">
    <name type="scientific">Novosphingobium resinovorum</name>
    <dbReference type="NCBI Taxonomy" id="158500"/>
    <lineage>
        <taxon>Bacteria</taxon>
        <taxon>Pseudomonadati</taxon>
        <taxon>Pseudomonadota</taxon>
        <taxon>Alphaproteobacteria</taxon>
        <taxon>Sphingomonadales</taxon>
        <taxon>Sphingomonadaceae</taxon>
        <taxon>Novosphingobium</taxon>
    </lineage>
</organism>
<evidence type="ECO:0000313" key="2">
    <source>
        <dbReference type="Proteomes" id="UP000024329"/>
    </source>
</evidence>
<reference evidence="1 2" key="1">
    <citation type="submission" date="2014-03" db="EMBL/GenBank/DDBJ databases">
        <title>Whole genome sequence of Novosphingobium resinovorum KF1.</title>
        <authorList>
            <person name="Gan H.M."/>
            <person name="Gan H.Y."/>
            <person name="Chew T.H."/>
            <person name="Savka M.A."/>
        </authorList>
    </citation>
    <scope>NUCLEOTIDE SEQUENCE [LARGE SCALE GENOMIC DNA]</scope>
    <source>
        <strain evidence="1 2">KF1</strain>
    </source>
</reference>
<gene>
    <name evidence="1" type="ORF">BV97_05672</name>
</gene>